<dbReference type="InterPro" id="IPR013210">
    <property type="entry name" value="LRR_N_plant-typ"/>
</dbReference>
<proteinExistence type="predicted"/>
<sequence>MRPFFVLGRFFIATFFTCAEASAGDSQLLLSFKASLPNPYLLQNWVPNSDPCGLNGFTCRVSRVSSIQLSSIPLSIDFRYVSAFLLAL</sequence>
<organism evidence="5 6">
    <name type="scientific">Hibiscus trionum</name>
    <name type="common">Flower of an hour</name>
    <dbReference type="NCBI Taxonomy" id="183268"/>
    <lineage>
        <taxon>Eukaryota</taxon>
        <taxon>Viridiplantae</taxon>
        <taxon>Streptophyta</taxon>
        <taxon>Embryophyta</taxon>
        <taxon>Tracheophyta</taxon>
        <taxon>Spermatophyta</taxon>
        <taxon>Magnoliopsida</taxon>
        <taxon>eudicotyledons</taxon>
        <taxon>Gunneridae</taxon>
        <taxon>Pentapetalae</taxon>
        <taxon>rosids</taxon>
        <taxon>malvids</taxon>
        <taxon>Malvales</taxon>
        <taxon>Malvaceae</taxon>
        <taxon>Malvoideae</taxon>
        <taxon>Hibiscus</taxon>
    </lineage>
</organism>
<evidence type="ECO:0000313" key="5">
    <source>
        <dbReference type="EMBL" id="GMI98537.1"/>
    </source>
</evidence>
<evidence type="ECO:0000256" key="2">
    <source>
        <dbReference type="ARBA" id="ARBA00022737"/>
    </source>
</evidence>
<dbReference type="Gene3D" id="3.80.10.10">
    <property type="entry name" value="Ribonuclease Inhibitor"/>
    <property type="match status" value="1"/>
</dbReference>
<feature type="domain" description="Leucine-rich repeat-containing N-terminal plant-type" evidence="4">
    <location>
        <begin position="24"/>
        <end position="59"/>
    </location>
</feature>
<evidence type="ECO:0000313" key="6">
    <source>
        <dbReference type="Proteomes" id="UP001165190"/>
    </source>
</evidence>
<evidence type="ECO:0000256" key="1">
    <source>
        <dbReference type="ARBA" id="ARBA00022614"/>
    </source>
</evidence>
<gene>
    <name evidence="5" type="ORF">HRI_003523000</name>
</gene>
<dbReference type="Proteomes" id="UP001165190">
    <property type="component" value="Unassembled WGS sequence"/>
</dbReference>
<keyword evidence="1" id="KW-0433">Leucine-rich repeat</keyword>
<evidence type="ECO:0000259" key="4">
    <source>
        <dbReference type="Pfam" id="PF08263"/>
    </source>
</evidence>
<keyword evidence="3" id="KW-0732">Signal</keyword>
<dbReference type="OrthoDB" id="631587at2759"/>
<dbReference type="InterPro" id="IPR032675">
    <property type="entry name" value="LRR_dom_sf"/>
</dbReference>
<reference evidence="5" key="1">
    <citation type="submission" date="2023-05" db="EMBL/GenBank/DDBJ databases">
        <title>Genome and transcriptome analyses reveal genes involved in the formation of fine ridges on petal epidermal cells in Hibiscus trionum.</title>
        <authorList>
            <person name="Koshimizu S."/>
            <person name="Masuda S."/>
            <person name="Ishii T."/>
            <person name="Shirasu K."/>
            <person name="Hoshino A."/>
            <person name="Arita M."/>
        </authorList>
    </citation>
    <scope>NUCLEOTIDE SEQUENCE</scope>
    <source>
        <strain evidence="5">Hamamatsu line</strain>
    </source>
</reference>
<feature type="signal peptide" evidence="3">
    <location>
        <begin position="1"/>
        <end position="21"/>
    </location>
</feature>
<dbReference type="AlphaFoldDB" id="A0A9W7MCB9"/>
<dbReference type="EMBL" id="BSYR01000033">
    <property type="protein sequence ID" value="GMI98537.1"/>
    <property type="molecule type" value="Genomic_DNA"/>
</dbReference>
<keyword evidence="6" id="KW-1185">Reference proteome</keyword>
<feature type="chain" id="PRO_5040883489" description="Leucine-rich repeat-containing N-terminal plant-type domain-containing protein" evidence="3">
    <location>
        <begin position="22"/>
        <end position="88"/>
    </location>
</feature>
<evidence type="ECO:0000256" key="3">
    <source>
        <dbReference type="SAM" id="SignalP"/>
    </source>
</evidence>
<keyword evidence="2" id="KW-0677">Repeat</keyword>
<dbReference type="Pfam" id="PF08263">
    <property type="entry name" value="LRRNT_2"/>
    <property type="match status" value="1"/>
</dbReference>
<comment type="caution">
    <text evidence="5">The sequence shown here is derived from an EMBL/GenBank/DDBJ whole genome shotgun (WGS) entry which is preliminary data.</text>
</comment>
<accession>A0A9W7MCB9</accession>
<name>A0A9W7MCB9_HIBTR</name>
<protein>
    <recommendedName>
        <fullName evidence="4">Leucine-rich repeat-containing N-terminal plant-type domain-containing protein</fullName>
    </recommendedName>
</protein>